<name>A0A0R1RJ25_9LACO</name>
<evidence type="ECO:0008006" key="3">
    <source>
        <dbReference type="Google" id="ProtNLM"/>
    </source>
</evidence>
<dbReference type="PATRIC" id="fig|1114972.6.peg.1783"/>
<accession>A0A0R1RJ25</accession>
<comment type="caution">
    <text evidence="1">The sequence shown here is derived from an EMBL/GenBank/DDBJ whole genome shotgun (WGS) entry which is preliminary data.</text>
</comment>
<dbReference type="Gene3D" id="3.40.50.150">
    <property type="entry name" value="Vaccinia Virus protein VP39"/>
    <property type="match status" value="1"/>
</dbReference>
<evidence type="ECO:0000313" key="1">
    <source>
        <dbReference type="EMBL" id="KRL56652.1"/>
    </source>
</evidence>
<dbReference type="STRING" id="1114972.FD35_GL001750"/>
<dbReference type="eggNOG" id="COG2226">
    <property type="taxonomic scope" value="Bacteria"/>
</dbReference>
<dbReference type="InterPro" id="IPR029063">
    <property type="entry name" value="SAM-dependent_MTases_sf"/>
</dbReference>
<evidence type="ECO:0000313" key="2">
    <source>
        <dbReference type="Proteomes" id="UP000051999"/>
    </source>
</evidence>
<dbReference type="Proteomes" id="UP000051999">
    <property type="component" value="Unassembled WGS sequence"/>
</dbReference>
<dbReference type="SUPFAM" id="SSF53335">
    <property type="entry name" value="S-adenosyl-L-methionine-dependent methyltransferases"/>
    <property type="match status" value="1"/>
</dbReference>
<reference evidence="1 2" key="1">
    <citation type="journal article" date="2015" name="Genome Announc.">
        <title>Expanding the biotechnology potential of lactobacilli through comparative genomics of 213 strains and associated genera.</title>
        <authorList>
            <person name="Sun Z."/>
            <person name="Harris H.M."/>
            <person name="McCann A."/>
            <person name="Guo C."/>
            <person name="Argimon S."/>
            <person name="Zhang W."/>
            <person name="Yang X."/>
            <person name="Jeffery I.B."/>
            <person name="Cooney J.C."/>
            <person name="Kagawa T.F."/>
            <person name="Liu W."/>
            <person name="Song Y."/>
            <person name="Salvetti E."/>
            <person name="Wrobel A."/>
            <person name="Rasinkangas P."/>
            <person name="Parkhill J."/>
            <person name="Rea M.C."/>
            <person name="O'Sullivan O."/>
            <person name="Ritari J."/>
            <person name="Douillard F.P."/>
            <person name="Paul Ross R."/>
            <person name="Yang R."/>
            <person name="Briner A.E."/>
            <person name="Felis G.E."/>
            <person name="de Vos W.M."/>
            <person name="Barrangou R."/>
            <person name="Klaenhammer T.R."/>
            <person name="Caufield P.W."/>
            <person name="Cui Y."/>
            <person name="Zhang H."/>
            <person name="O'Toole P.W."/>
        </authorList>
    </citation>
    <scope>NUCLEOTIDE SEQUENCE [LARGE SCALE GENOMIC DNA]</scope>
    <source>
        <strain evidence="1 2">DSM 15814</strain>
    </source>
</reference>
<gene>
    <name evidence="1" type="ORF">FD35_GL001750</name>
</gene>
<organism evidence="1 2">
    <name type="scientific">Furfurilactobacillus rossiae DSM 15814</name>
    <dbReference type="NCBI Taxonomy" id="1114972"/>
    <lineage>
        <taxon>Bacteria</taxon>
        <taxon>Bacillati</taxon>
        <taxon>Bacillota</taxon>
        <taxon>Bacilli</taxon>
        <taxon>Lactobacillales</taxon>
        <taxon>Lactobacillaceae</taxon>
        <taxon>Furfurilactobacillus</taxon>
    </lineage>
</organism>
<dbReference type="EMBL" id="AZFF01000003">
    <property type="protein sequence ID" value="KRL56652.1"/>
    <property type="molecule type" value="Genomic_DNA"/>
</dbReference>
<sequence>MTPIIDVCCGSRMFWFDKENPNVTFMDKRHETVRSTDNNWGHNRVIEINPDIVADFRNIPFDDNSFHMVVFDPPHLLKAGKNSWLAKIWDVR</sequence>
<protein>
    <recommendedName>
        <fullName evidence="3">Methyltransferase</fullName>
    </recommendedName>
</protein>
<keyword evidence="2" id="KW-1185">Reference proteome</keyword>
<dbReference type="AlphaFoldDB" id="A0A0R1RJ25"/>
<proteinExistence type="predicted"/>